<name>A0A9X1FRM2_9RHOB</name>
<dbReference type="InterPro" id="IPR001279">
    <property type="entry name" value="Metallo-B-lactamas"/>
</dbReference>
<evidence type="ECO:0000256" key="4">
    <source>
        <dbReference type="ARBA" id="ARBA00005250"/>
    </source>
</evidence>
<evidence type="ECO:0000313" key="15">
    <source>
        <dbReference type="Proteomes" id="UP001138661"/>
    </source>
</evidence>
<dbReference type="GO" id="GO:0008800">
    <property type="term" value="F:beta-lactamase activity"/>
    <property type="evidence" value="ECO:0007669"/>
    <property type="project" value="UniProtKB-EC"/>
</dbReference>
<evidence type="ECO:0000256" key="1">
    <source>
        <dbReference type="ARBA" id="ARBA00001526"/>
    </source>
</evidence>
<dbReference type="EC" id="3.5.2.6" evidence="5"/>
<evidence type="ECO:0000256" key="10">
    <source>
        <dbReference type="ARBA" id="ARBA00022833"/>
    </source>
</evidence>
<dbReference type="AlphaFoldDB" id="A0A9X1FRM2"/>
<keyword evidence="9" id="KW-0378">Hydrolase</keyword>
<evidence type="ECO:0000259" key="13">
    <source>
        <dbReference type="SMART" id="SM00849"/>
    </source>
</evidence>
<dbReference type="Proteomes" id="UP001138661">
    <property type="component" value="Unassembled WGS sequence"/>
</dbReference>
<dbReference type="InterPro" id="IPR001018">
    <property type="entry name" value="Beta-lactamase_class-B_CS"/>
</dbReference>
<keyword evidence="6" id="KW-0479">Metal-binding</keyword>
<dbReference type="GO" id="GO:0017001">
    <property type="term" value="P:antibiotic catabolic process"/>
    <property type="evidence" value="ECO:0007669"/>
    <property type="project" value="InterPro"/>
</dbReference>
<comment type="cofactor">
    <cofactor evidence="2">
        <name>Zn(2+)</name>
        <dbReference type="ChEBI" id="CHEBI:29105"/>
    </cofactor>
</comment>
<dbReference type="PROSITE" id="PS00743">
    <property type="entry name" value="BETA_LACTAMASE_B_1"/>
    <property type="match status" value="1"/>
</dbReference>
<keyword evidence="8" id="KW-0574">Periplasm</keyword>
<keyword evidence="15" id="KW-1185">Reference proteome</keyword>
<comment type="subcellular location">
    <subcellularLocation>
        <location evidence="3">Periplasm</location>
    </subcellularLocation>
</comment>
<dbReference type="GO" id="GO:0008270">
    <property type="term" value="F:zinc ion binding"/>
    <property type="evidence" value="ECO:0007669"/>
    <property type="project" value="InterPro"/>
</dbReference>
<dbReference type="RefSeq" id="WP_219497923.1">
    <property type="nucleotide sequence ID" value="NZ_JAHXDN010000001.1"/>
</dbReference>
<feature type="domain" description="Metallo-beta-lactamase" evidence="13">
    <location>
        <begin position="59"/>
        <end position="249"/>
    </location>
</feature>
<organism evidence="14 15">
    <name type="scientific">Roseobacter insulae</name>
    <dbReference type="NCBI Taxonomy" id="2859783"/>
    <lineage>
        <taxon>Bacteria</taxon>
        <taxon>Pseudomonadati</taxon>
        <taxon>Pseudomonadota</taxon>
        <taxon>Alphaproteobacteria</taxon>
        <taxon>Rhodobacterales</taxon>
        <taxon>Roseobacteraceae</taxon>
        <taxon>Roseobacter</taxon>
    </lineage>
</organism>
<comment type="caution">
    <text evidence="14">The sequence shown here is derived from an EMBL/GenBank/DDBJ whole genome shotgun (WGS) entry which is preliminary data.</text>
</comment>
<sequence length="343" mass="37412">MNKRQFLMASAAATLATPFVQTAWAQQDASVGPSGPTASPFDVTGRIRGYRVDSVRNHSINTYFIGGSEGTVAIDTLWRIPEAEEALNAFPALTGRATSEISAILITHMHSDHYGGLETYRAAASGAPAFSTDVVRRVIQNDEHGFYANRIEDFGSDIPSEIPVPEVGLEHAQTFESGGVELDVSVLRANEALETALLYAPEERVLFSADLVNNKTTPVFYQGELDSWLNQLKKLRSLFPDAQVIAPGHGPAGDFDTLVADQIAYLETFRSLVEAELEVGDGAILEDGVSRIKSTIVDAFPDWRTSAGVPSRDRLIELNIGWTLQGWRLSGQSSSNPRQFREN</sequence>
<comment type="catalytic activity">
    <reaction evidence="1">
        <text>a beta-lactam + H2O = a substituted beta-amino acid</text>
        <dbReference type="Rhea" id="RHEA:20401"/>
        <dbReference type="ChEBI" id="CHEBI:15377"/>
        <dbReference type="ChEBI" id="CHEBI:35627"/>
        <dbReference type="ChEBI" id="CHEBI:140347"/>
        <dbReference type="EC" id="3.5.2.6"/>
    </reaction>
</comment>
<accession>A0A9X1FRM2</accession>
<dbReference type="EMBL" id="JAHXDN010000001">
    <property type="protein sequence ID" value="MBW4706353.1"/>
    <property type="molecule type" value="Genomic_DNA"/>
</dbReference>
<dbReference type="InterPro" id="IPR050855">
    <property type="entry name" value="NDM-1-like"/>
</dbReference>
<evidence type="ECO:0000256" key="2">
    <source>
        <dbReference type="ARBA" id="ARBA00001947"/>
    </source>
</evidence>
<dbReference type="GO" id="GO:0046677">
    <property type="term" value="P:response to antibiotic"/>
    <property type="evidence" value="ECO:0007669"/>
    <property type="project" value="UniProtKB-KW"/>
</dbReference>
<evidence type="ECO:0000256" key="7">
    <source>
        <dbReference type="ARBA" id="ARBA00022729"/>
    </source>
</evidence>
<keyword evidence="11" id="KW-0046">Antibiotic resistance</keyword>
<evidence type="ECO:0000256" key="6">
    <source>
        <dbReference type="ARBA" id="ARBA00022723"/>
    </source>
</evidence>
<gene>
    <name evidence="14" type="ORF">KX928_00975</name>
</gene>
<evidence type="ECO:0000313" key="14">
    <source>
        <dbReference type="EMBL" id="MBW4706353.1"/>
    </source>
</evidence>
<dbReference type="SMART" id="SM00849">
    <property type="entry name" value="Lactamase_B"/>
    <property type="match status" value="1"/>
</dbReference>
<feature type="chain" id="PRO_5040813853" description="beta-lactamase" evidence="12">
    <location>
        <begin position="26"/>
        <end position="343"/>
    </location>
</feature>
<keyword evidence="7 12" id="KW-0732">Signal</keyword>
<proteinExistence type="inferred from homology"/>
<protein>
    <recommendedName>
        <fullName evidence="5">beta-lactamase</fullName>
        <ecNumber evidence="5">3.5.2.6</ecNumber>
    </recommendedName>
</protein>
<dbReference type="Pfam" id="PF00753">
    <property type="entry name" value="Lactamase_B"/>
    <property type="match status" value="1"/>
</dbReference>
<evidence type="ECO:0000256" key="9">
    <source>
        <dbReference type="ARBA" id="ARBA00022801"/>
    </source>
</evidence>
<evidence type="ECO:0000256" key="11">
    <source>
        <dbReference type="ARBA" id="ARBA00023251"/>
    </source>
</evidence>
<dbReference type="GO" id="GO:0042597">
    <property type="term" value="C:periplasmic space"/>
    <property type="evidence" value="ECO:0007669"/>
    <property type="project" value="UniProtKB-SubCell"/>
</dbReference>
<feature type="signal peptide" evidence="12">
    <location>
        <begin position="1"/>
        <end position="25"/>
    </location>
</feature>
<evidence type="ECO:0000256" key="3">
    <source>
        <dbReference type="ARBA" id="ARBA00004418"/>
    </source>
</evidence>
<comment type="similarity">
    <text evidence="4">Belongs to the metallo-beta-lactamase superfamily. Class-B beta-lactamase family.</text>
</comment>
<keyword evidence="10" id="KW-0862">Zinc</keyword>
<evidence type="ECO:0000256" key="8">
    <source>
        <dbReference type="ARBA" id="ARBA00022764"/>
    </source>
</evidence>
<dbReference type="PANTHER" id="PTHR42951">
    <property type="entry name" value="METALLO-BETA-LACTAMASE DOMAIN-CONTAINING"/>
    <property type="match status" value="1"/>
</dbReference>
<evidence type="ECO:0000256" key="5">
    <source>
        <dbReference type="ARBA" id="ARBA00012865"/>
    </source>
</evidence>
<evidence type="ECO:0000256" key="12">
    <source>
        <dbReference type="SAM" id="SignalP"/>
    </source>
</evidence>
<reference evidence="14" key="1">
    <citation type="submission" date="2021-07" db="EMBL/GenBank/DDBJ databases">
        <title>Roseobacter insulae sp. nov., isolated from a tidal flat.</title>
        <authorList>
            <person name="Park S."/>
            <person name="Yoon J.-H."/>
        </authorList>
    </citation>
    <scope>NUCLEOTIDE SEQUENCE</scope>
    <source>
        <strain evidence="14">YSTF-M11</strain>
    </source>
</reference>